<gene>
    <name evidence="1" type="ORF">DILT_LOCUS18368</name>
</gene>
<protein>
    <submittedName>
        <fullName evidence="1">Uncharacterized protein</fullName>
    </submittedName>
</protein>
<name>A0A3P7NKE2_DIBLA</name>
<proteinExistence type="predicted"/>
<evidence type="ECO:0000313" key="1">
    <source>
        <dbReference type="EMBL" id="VDN40870.1"/>
    </source>
</evidence>
<organism evidence="1 2">
    <name type="scientific">Dibothriocephalus latus</name>
    <name type="common">Fish tapeworm</name>
    <name type="synonym">Diphyllobothrium latum</name>
    <dbReference type="NCBI Taxonomy" id="60516"/>
    <lineage>
        <taxon>Eukaryota</taxon>
        <taxon>Metazoa</taxon>
        <taxon>Spiralia</taxon>
        <taxon>Lophotrochozoa</taxon>
        <taxon>Platyhelminthes</taxon>
        <taxon>Cestoda</taxon>
        <taxon>Eucestoda</taxon>
        <taxon>Diphyllobothriidea</taxon>
        <taxon>Diphyllobothriidae</taxon>
        <taxon>Dibothriocephalus</taxon>
    </lineage>
</organism>
<keyword evidence="2" id="KW-1185">Reference proteome</keyword>
<accession>A0A3P7NKE2</accession>
<dbReference type="Proteomes" id="UP000281553">
    <property type="component" value="Unassembled WGS sequence"/>
</dbReference>
<dbReference type="AlphaFoldDB" id="A0A3P7NKE2"/>
<sequence>MSTTKEQLARQLQKYPHAAYSVQQFDHSVNGLYNATEQHSSRNQMGPSEEAKIPRLGYPTHVDLATKHLRLH</sequence>
<evidence type="ECO:0000313" key="2">
    <source>
        <dbReference type="Proteomes" id="UP000281553"/>
    </source>
</evidence>
<dbReference type="EMBL" id="UYRU01099790">
    <property type="protein sequence ID" value="VDN40870.1"/>
    <property type="molecule type" value="Genomic_DNA"/>
</dbReference>
<reference evidence="1 2" key="1">
    <citation type="submission" date="2018-11" db="EMBL/GenBank/DDBJ databases">
        <authorList>
            <consortium name="Pathogen Informatics"/>
        </authorList>
    </citation>
    <scope>NUCLEOTIDE SEQUENCE [LARGE SCALE GENOMIC DNA]</scope>
</reference>
<feature type="non-terminal residue" evidence="1">
    <location>
        <position position="72"/>
    </location>
</feature>